<keyword evidence="2" id="KW-0472">Membrane</keyword>
<evidence type="ECO:0000259" key="3">
    <source>
        <dbReference type="Pfam" id="PF09413"/>
    </source>
</evidence>
<sequence length="292" mass="30238">MRKVFSSPRIENVEAVAGMLEEAGIEVRISDGRSYRGAIRGNFSYREHSASAPRPAVWVIRSDQQPEARRLLREAGLLQELPVRGESYLPSPAALAGGDRSPLSARGGGRFRYGMLLAVAVMVALVMVAYRAGQGDGTEGEEAGAGAGMGEPAAAARLDGPPRRDGTLPEAPVAPAMPEVATLPDAAFVLATPPALAATLLRAELAAADGARGCLAIDGADPEPALLQQLSAEGLDVAPASACGDDRLVVDVGGYTTDGSGSGTVRITVGSGEPRKVAVRREGRDWFTDGVR</sequence>
<dbReference type="AlphaFoldDB" id="A0A518N2Q0"/>
<keyword evidence="5" id="KW-1185">Reference proteome</keyword>
<protein>
    <submittedName>
        <fullName evidence="4">DUF2007 domain-containing protein</fullName>
    </submittedName>
</protein>
<keyword evidence="2" id="KW-0812">Transmembrane</keyword>
<evidence type="ECO:0000313" key="4">
    <source>
        <dbReference type="EMBL" id="QDW66203.1"/>
    </source>
</evidence>
<organism evidence="4 5">
    <name type="scientific">Luteimonas granuli</name>
    <dbReference type="NCBI Taxonomy" id="1176533"/>
    <lineage>
        <taxon>Bacteria</taxon>
        <taxon>Pseudomonadati</taxon>
        <taxon>Pseudomonadota</taxon>
        <taxon>Gammaproteobacteria</taxon>
        <taxon>Lysobacterales</taxon>
        <taxon>Lysobacteraceae</taxon>
        <taxon>Luteimonas</taxon>
    </lineage>
</organism>
<reference evidence="4 5" key="1">
    <citation type="submission" date="2019-07" db="EMBL/GenBank/DDBJ databases">
        <title>Full genome sequence of Luteimonas sp. Gr-4.</title>
        <authorList>
            <person name="Im W.-T."/>
        </authorList>
    </citation>
    <scope>NUCLEOTIDE SEQUENCE [LARGE SCALE GENOMIC DNA]</scope>
    <source>
        <strain evidence="4 5">Gr-4</strain>
    </source>
</reference>
<dbReference type="EMBL" id="CP042218">
    <property type="protein sequence ID" value="QDW66203.1"/>
    <property type="molecule type" value="Genomic_DNA"/>
</dbReference>
<evidence type="ECO:0000256" key="1">
    <source>
        <dbReference type="SAM" id="MobiDB-lite"/>
    </source>
</evidence>
<feature type="region of interest" description="Disordered" evidence="1">
    <location>
        <begin position="136"/>
        <end position="172"/>
    </location>
</feature>
<gene>
    <name evidence="4" type="ORF">FPZ22_04295</name>
</gene>
<dbReference type="Pfam" id="PF09413">
    <property type="entry name" value="DUF2007"/>
    <property type="match status" value="1"/>
</dbReference>
<keyword evidence="2" id="KW-1133">Transmembrane helix</keyword>
<dbReference type="OrthoDB" id="5955962at2"/>
<dbReference type="Proteomes" id="UP000316584">
    <property type="component" value="Chromosome"/>
</dbReference>
<dbReference type="InterPro" id="IPR018551">
    <property type="entry name" value="DUF2007"/>
</dbReference>
<feature type="transmembrane region" description="Helical" evidence="2">
    <location>
        <begin position="111"/>
        <end position="130"/>
    </location>
</feature>
<accession>A0A518N2Q0</accession>
<evidence type="ECO:0000313" key="5">
    <source>
        <dbReference type="Proteomes" id="UP000316584"/>
    </source>
</evidence>
<name>A0A518N2Q0_9GAMM</name>
<dbReference type="KEGG" id="lug:FPZ22_04295"/>
<proteinExistence type="predicted"/>
<feature type="domain" description="DUF2007" evidence="3">
    <location>
        <begin position="1"/>
        <end position="76"/>
    </location>
</feature>
<evidence type="ECO:0000256" key="2">
    <source>
        <dbReference type="SAM" id="Phobius"/>
    </source>
</evidence>